<keyword evidence="1" id="KW-1133">Transmembrane helix</keyword>
<feature type="transmembrane region" description="Helical" evidence="1">
    <location>
        <begin position="60"/>
        <end position="78"/>
    </location>
</feature>
<organism evidence="3 4">
    <name type="scientific">Candidatus Uhrbacteria bacterium RIFCSPHIGHO2_12_FULL_60_25</name>
    <dbReference type="NCBI Taxonomy" id="1802399"/>
    <lineage>
        <taxon>Bacteria</taxon>
        <taxon>Candidatus Uhriibacteriota</taxon>
    </lineage>
</organism>
<dbReference type="AlphaFoldDB" id="A0A1F7UMC3"/>
<dbReference type="Pfam" id="PF00892">
    <property type="entry name" value="EamA"/>
    <property type="match status" value="1"/>
</dbReference>
<dbReference type="GO" id="GO:0016020">
    <property type="term" value="C:membrane"/>
    <property type="evidence" value="ECO:0007669"/>
    <property type="project" value="InterPro"/>
</dbReference>
<dbReference type="InterPro" id="IPR037185">
    <property type="entry name" value="EmrE-like"/>
</dbReference>
<keyword evidence="1" id="KW-0472">Membrane</keyword>
<evidence type="ECO:0000256" key="1">
    <source>
        <dbReference type="SAM" id="Phobius"/>
    </source>
</evidence>
<proteinExistence type="predicted"/>
<accession>A0A1F7UMC3</accession>
<evidence type="ECO:0000313" key="4">
    <source>
        <dbReference type="Proteomes" id="UP000176603"/>
    </source>
</evidence>
<feature type="domain" description="EamA" evidence="2">
    <location>
        <begin position="20"/>
        <end position="101"/>
    </location>
</feature>
<dbReference type="EMBL" id="MGEH01000023">
    <property type="protein sequence ID" value="OGL78847.1"/>
    <property type="molecule type" value="Genomic_DNA"/>
</dbReference>
<feature type="transmembrane region" description="Helical" evidence="1">
    <location>
        <begin position="30"/>
        <end position="48"/>
    </location>
</feature>
<dbReference type="Proteomes" id="UP000176603">
    <property type="component" value="Unassembled WGS sequence"/>
</dbReference>
<feature type="transmembrane region" description="Helical" evidence="1">
    <location>
        <begin position="84"/>
        <end position="102"/>
    </location>
</feature>
<comment type="caution">
    <text evidence="3">The sequence shown here is derived from an EMBL/GenBank/DDBJ whole genome shotgun (WGS) entry which is preliminary data.</text>
</comment>
<protein>
    <recommendedName>
        <fullName evidence="2">EamA domain-containing protein</fullName>
    </recommendedName>
</protein>
<evidence type="ECO:0000259" key="2">
    <source>
        <dbReference type="Pfam" id="PF00892"/>
    </source>
</evidence>
<reference evidence="3 4" key="1">
    <citation type="journal article" date="2016" name="Nat. Commun.">
        <title>Thousands of microbial genomes shed light on interconnected biogeochemical processes in an aquifer system.</title>
        <authorList>
            <person name="Anantharaman K."/>
            <person name="Brown C.T."/>
            <person name="Hug L.A."/>
            <person name="Sharon I."/>
            <person name="Castelle C.J."/>
            <person name="Probst A.J."/>
            <person name="Thomas B.C."/>
            <person name="Singh A."/>
            <person name="Wilkins M.J."/>
            <person name="Karaoz U."/>
            <person name="Brodie E.L."/>
            <person name="Williams K.H."/>
            <person name="Hubbard S.S."/>
            <person name="Banfield J.F."/>
        </authorList>
    </citation>
    <scope>NUCLEOTIDE SEQUENCE [LARGE SCALE GENOMIC DNA]</scope>
</reference>
<dbReference type="Gene3D" id="1.10.3730.20">
    <property type="match status" value="1"/>
</dbReference>
<name>A0A1F7UMC3_9BACT</name>
<dbReference type="InterPro" id="IPR000620">
    <property type="entry name" value="EamA_dom"/>
</dbReference>
<sequence length="108" mass="12004">MVYLLTLLSAITSIVGNVLGKVWVDRQDLRWLVWMFVSFSISGFAYAYSLRYGKYTIVNAMFYAIVPVVTAASGIYLFKEKLTAIQTAGLLLGVISIILLTMEGKVAR</sequence>
<keyword evidence="1" id="KW-0812">Transmembrane</keyword>
<evidence type="ECO:0000313" key="3">
    <source>
        <dbReference type="EMBL" id="OGL78847.1"/>
    </source>
</evidence>
<gene>
    <name evidence="3" type="ORF">A3E39_00260</name>
</gene>
<dbReference type="SUPFAM" id="SSF103481">
    <property type="entry name" value="Multidrug resistance efflux transporter EmrE"/>
    <property type="match status" value="1"/>
</dbReference>